<gene>
    <name evidence="2" type="ORF">GCM10009799_47830</name>
</gene>
<dbReference type="InterPro" id="IPR033434">
    <property type="entry name" value="MucB/RseB_N"/>
</dbReference>
<comment type="caution">
    <text evidence="2">The sequence shown here is derived from an EMBL/GenBank/DDBJ whole genome shotgun (WGS) entry which is preliminary data.</text>
</comment>
<name>A0ABP5F1A7_9ACTN</name>
<dbReference type="InterPro" id="IPR038484">
    <property type="entry name" value="MucB/RseB_C_sf"/>
</dbReference>
<feature type="domain" description="MucB/RseB N-terminal" evidence="1">
    <location>
        <begin position="121"/>
        <end position="191"/>
    </location>
</feature>
<dbReference type="EMBL" id="BAAAPC010000027">
    <property type="protein sequence ID" value="GAA2013937.1"/>
    <property type="molecule type" value="Genomic_DNA"/>
</dbReference>
<sequence length="358" mass="37821">MSAADRWRGPAVALVLLTLLIVVPLTASGSRGAAATAPEGDDDGMALLRRAAQAEFGTSYQGVQSVTSGIGSEVETRLVQVVHRAGHGTEYGGPPGTTGADRVVVAPSPTLLRMDEKLLGVLADNYRVTRAGSGTICGRRATVVEALRANGTVAGRFWIDDGTGLPLRQEIRDGGGRIAHSTEFTEFQTDVGGGAVPVSAHRELPWKGMTSAEQLDDLRAEGWTVPDYLDWDLSLIEVWSRGAGEGRVLHLSYSDGLSVVSVFLQRGRLDDASEGTDSGLTAVGNGDSTVYVDNAGQQRRVWETDGYVYTVLADAPEETVKAAVAGLPAPDGSGFWPRVMRGFERLGSWTGLPLAEAT</sequence>
<dbReference type="Proteomes" id="UP001501585">
    <property type="component" value="Unassembled WGS sequence"/>
</dbReference>
<dbReference type="Gene3D" id="3.30.200.100">
    <property type="entry name" value="MucB/RseB, C-terminal domain"/>
    <property type="match status" value="1"/>
</dbReference>
<proteinExistence type="predicted"/>
<evidence type="ECO:0000259" key="1">
    <source>
        <dbReference type="Pfam" id="PF03888"/>
    </source>
</evidence>
<dbReference type="Pfam" id="PF03888">
    <property type="entry name" value="MucB_RseB"/>
    <property type="match status" value="1"/>
</dbReference>
<evidence type="ECO:0000313" key="2">
    <source>
        <dbReference type="EMBL" id="GAA2013937.1"/>
    </source>
</evidence>
<accession>A0ABP5F1A7</accession>
<reference evidence="3" key="1">
    <citation type="journal article" date="2019" name="Int. J. Syst. Evol. Microbiol.">
        <title>The Global Catalogue of Microorganisms (GCM) 10K type strain sequencing project: providing services to taxonomists for standard genome sequencing and annotation.</title>
        <authorList>
            <consortium name="The Broad Institute Genomics Platform"/>
            <consortium name="The Broad Institute Genome Sequencing Center for Infectious Disease"/>
            <person name="Wu L."/>
            <person name="Ma J."/>
        </authorList>
    </citation>
    <scope>NUCLEOTIDE SEQUENCE [LARGE SCALE GENOMIC DNA]</scope>
    <source>
        <strain evidence="3">JCM 15313</strain>
    </source>
</reference>
<keyword evidence="3" id="KW-1185">Reference proteome</keyword>
<organism evidence="2 3">
    <name type="scientific">Nocardiopsis rhodophaea</name>
    <dbReference type="NCBI Taxonomy" id="280238"/>
    <lineage>
        <taxon>Bacteria</taxon>
        <taxon>Bacillati</taxon>
        <taxon>Actinomycetota</taxon>
        <taxon>Actinomycetes</taxon>
        <taxon>Streptosporangiales</taxon>
        <taxon>Nocardiopsidaceae</taxon>
        <taxon>Nocardiopsis</taxon>
    </lineage>
</organism>
<protein>
    <recommendedName>
        <fullName evidence="1">MucB/RseB N-terminal domain-containing protein</fullName>
    </recommendedName>
</protein>
<evidence type="ECO:0000313" key="3">
    <source>
        <dbReference type="Proteomes" id="UP001501585"/>
    </source>
</evidence>
<dbReference type="Gene3D" id="2.50.20.10">
    <property type="entry name" value="Lipoprotein localisation LolA/LolB/LppX"/>
    <property type="match status" value="1"/>
</dbReference>